<proteinExistence type="predicted"/>
<feature type="domain" description="Protein kinase" evidence="3">
    <location>
        <begin position="3"/>
        <end position="392"/>
    </location>
</feature>
<accession>A0AAW0GYR1</accession>
<dbReference type="Proteomes" id="UP001385951">
    <property type="component" value="Unassembled WGS sequence"/>
</dbReference>
<protein>
    <recommendedName>
        <fullName evidence="3">Protein kinase domain-containing protein</fullName>
    </recommendedName>
</protein>
<dbReference type="GO" id="GO:0007346">
    <property type="term" value="P:regulation of mitotic cell cycle"/>
    <property type="evidence" value="ECO:0007669"/>
    <property type="project" value="TreeGrafter"/>
</dbReference>
<evidence type="ECO:0000256" key="1">
    <source>
        <dbReference type="ARBA" id="ARBA00022741"/>
    </source>
</evidence>
<keyword evidence="2" id="KW-0067">ATP-binding</keyword>
<dbReference type="EMBL" id="JASBNA010000002">
    <property type="protein sequence ID" value="KAK7695125.1"/>
    <property type="molecule type" value="Genomic_DNA"/>
</dbReference>
<name>A0AAW0GYR1_9APHY</name>
<reference evidence="4 5" key="1">
    <citation type="submission" date="2022-09" db="EMBL/GenBank/DDBJ databases">
        <authorList>
            <person name="Palmer J.M."/>
        </authorList>
    </citation>
    <scope>NUCLEOTIDE SEQUENCE [LARGE SCALE GENOMIC DNA]</scope>
    <source>
        <strain evidence="4 5">DSM 7382</strain>
    </source>
</reference>
<dbReference type="SUPFAM" id="SSF56112">
    <property type="entry name" value="Protein kinase-like (PK-like)"/>
    <property type="match status" value="1"/>
</dbReference>
<sequence length="431" mass="48134">MDKHINEIFDPETFGTVAETPSAYVTRAFLRDDYQRVRPLAIKSGSTLPEFSKEPHDIIKELKILSKVSHQNIVELLGHSFDLGTNSLNMWMPFLSHSLANVLDSPLFSPHPNPASQHPPAPCQAADFTNLAKSLIFQLVAGISYLHSSVLGIAHRDIKPGNALLTCEGCLKLIDFGVAWNEEVTALPEVLWPEPSDQMYFDVCTGAYRPPELLFGATSYDPFTVDTWSLGVTCAEFFTPIELCSRWDEEEGSYRDNDEGIKDTKRPFILPRSLDHTRSGLSWSRHSLFDSSRGSIGLAWSIFQIRGTPTDEVWPNFTALPDAQKITFQSTPAVDLVVLLPNLPTGCLLTFNGSHFPSTTMVPSPLDLLQRFLVYPPDQRLKAVDALRHPWFRQDALILPEGYSVDSSLHNAALTVQRHGLPKLLAKYFTS</sequence>
<dbReference type="AlphaFoldDB" id="A0AAW0GYR1"/>
<dbReference type="PANTHER" id="PTHR24056:SF508">
    <property type="entry name" value="CYCLIN-DEPENDENT KINASE 10"/>
    <property type="match status" value="1"/>
</dbReference>
<dbReference type="Pfam" id="PF00069">
    <property type="entry name" value="Pkinase"/>
    <property type="match status" value="1"/>
</dbReference>
<dbReference type="PROSITE" id="PS50011">
    <property type="entry name" value="PROTEIN_KINASE_DOM"/>
    <property type="match status" value="1"/>
</dbReference>
<keyword evidence="5" id="KW-1185">Reference proteome</keyword>
<dbReference type="SMART" id="SM00220">
    <property type="entry name" value="S_TKc"/>
    <property type="match status" value="1"/>
</dbReference>
<evidence type="ECO:0000313" key="4">
    <source>
        <dbReference type="EMBL" id="KAK7695125.1"/>
    </source>
</evidence>
<dbReference type="PANTHER" id="PTHR24056">
    <property type="entry name" value="CELL DIVISION PROTEIN KINASE"/>
    <property type="match status" value="1"/>
</dbReference>
<comment type="caution">
    <text evidence="4">The sequence shown here is derived from an EMBL/GenBank/DDBJ whole genome shotgun (WGS) entry which is preliminary data.</text>
</comment>
<dbReference type="InterPro" id="IPR000719">
    <property type="entry name" value="Prot_kinase_dom"/>
</dbReference>
<gene>
    <name evidence="4" type="ORF">QCA50_002315</name>
</gene>
<dbReference type="InterPro" id="IPR011009">
    <property type="entry name" value="Kinase-like_dom_sf"/>
</dbReference>
<organism evidence="4 5">
    <name type="scientific">Cerrena zonata</name>
    <dbReference type="NCBI Taxonomy" id="2478898"/>
    <lineage>
        <taxon>Eukaryota</taxon>
        <taxon>Fungi</taxon>
        <taxon>Dikarya</taxon>
        <taxon>Basidiomycota</taxon>
        <taxon>Agaricomycotina</taxon>
        <taxon>Agaricomycetes</taxon>
        <taxon>Polyporales</taxon>
        <taxon>Cerrenaceae</taxon>
        <taxon>Cerrena</taxon>
    </lineage>
</organism>
<dbReference type="Gene3D" id="3.30.200.20">
    <property type="entry name" value="Phosphorylase Kinase, domain 1"/>
    <property type="match status" value="1"/>
</dbReference>
<evidence type="ECO:0000259" key="3">
    <source>
        <dbReference type="PROSITE" id="PS50011"/>
    </source>
</evidence>
<dbReference type="GO" id="GO:0005524">
    <property type="term" value="F:ATP binding"/>
    <property type="evidence" value="ECO:0007669"/>
    <property type="project" value="UniProtKB-KW"/>
</dbReference>
<dbReference type="InterPro" id="IPR050108">
    <property type="entry name" value="CDK"/>
</dbReference>
<evidence type="ECO:0000256" key="2">
    <source>
        <dbReference type="ARBA" id="ARBA00022840"/>
    </source>
</evidence>
<evidence type="ECO:0000313" key="5">
    <source>
        <dbReference type="Proteomes" id="UP001385951"/>
    </source>
</evidence>
<keyword evidence="1" id="KW-0547">Nucleotide-binding</keyword>
<dbReference type="Gene3D" id="1.10.510.10">
    <property type="entry name" value="Transferase(Phosphotransferase) domain 1"/>
    <property type="match status" value="1"/>
</dbReference>
<dbReference type="GO" id="GO:0004674">
    <property type="term" value="F:protein serine/threonine kinase activity"/>
    <property type="evidence" value="ECO:0007669"/>
    <property type="project" value="TreeGrafter"/>
</dbReference>
<dbReference type="GO" id="GO:0005634">
    <property type="term" value="C:nucleus"/>
    <property type="evidence" value="ECO:0007669"/>
    <property type="project" value="TreeGrafter"/>
</dbReference>